<evidence type="ECO:0000313" key="11">
    <source>
        <dbReference type="Proteomes" id="UP000053342"/>
    </source>
</evidence>
<evidence type="ECO:0000259" key="9">
    <source>
        <dbReference type="PROSITE" id="PS50157"/>
    </source>
</evidence>
<dbReference type="GO" id="GO:0006351">
    <property type="term" value="P:DNA-templated transcription"/>
    <property type="evidence" value="ECO:0007669"/>
    <property type="project" value="InterPro"/>
</dbReference>
<accession>A0A0D2B3U2</accession>
<evidence type="ECO:0000256" key="7">
    <source>
        <dbReference type="PROSITE-ProRule" id="PRU00042"/>
    </source>
</evidence>
<dbReference type="PANTHER" id="PTHR40626">
    <property type="entry name" value="MIP31509P"/>
    <property type="match status" value="1"/>
</dbReference>
<dbReference type="SUPFAM" id="SSF57667">
    <property type="entry name" value="beta-beta-alpha zinc fingers"/>
    <property type="match status" value="1"/>
</dbReference>
<evidence type="ECO:0000256" key="3">
    <source>
        <dbReference type="ARBA" id="ARBA00022737"/>
    </source>
</evidence>
<keyword evidence="3" id="KW-0677">Repeat</keyword>
<dbReference type="CDD" id="cd12148">
    <property type="entry name" value="fungal_TF_MHR"/>
    <property type="match status" value="1"/>
</dbReference>
<dbReference type="Proteomes" id="UP000053342">
    <property type="component" value="Unassembled WGS sequence"/>
</dbReference>
<reference evidence="10 11" key="1">
    <citation type="submission" date="2015-01" db="EMBL/GenBank/DDBJ databases">
        <title>The Genome Sequence of Exophiala oligosperma CBS72588.</title>
        <authorList>
            <consortium name="The Broad Institute Genomics Platform"/>
            <person name="Cuomo C."/>
            <person name="de Hoog S."/>
            <person name="Gorbushina A."/>
            <person name="Stielow B."/>
            <person name="Teixiera M."/>
            <person name="Abouelleil A."/>
            <person name="Chapman S.B."/>
            <person name="Priest M."/>
            <person name="Young S.K."/>
            <person name="Wortman J."/>
            <person name="Nusbaum C."/>
            <person name="Birren B."/>
        </authorList>
    </citation>
    <scope>NUCLEOTIDE SEQUENCE [LARGE SCALE GENOMIC DNA]</scope>
    <source>
        <strain evidence="10 11">CBS 72588</strain>
    </source>
</reference>
<gene>
    <name evidence="10" type="ORF">PV06_02517</name>
</gene>
<dbReference type="GO" id="GO:0000978">
    <property type="term" value="F:RNA polymerase II cis-regulatory region sequence-specific DNA binding"/>
    <property type="evidence" value="ECO:0007669"/>
    <property type="project" value="InterPro"/>
</dbReference>
<dbReference type="GO" id="GO:0000785">
    <property type="term" value="C:chromatin"/>
    <property type="evidence" value="ECO:0007669"/>
    <property type="project" value="TreeGrafter"/>
</dbReference>
<dbReference type="PANTHER" id="PTHR40626:SF14">
    <property type="entry name" value="C2H2 TYPE ZINC FINGER DOMAIN PROTEIN (AFU_ORTHOLOGUE AFUA_1G02360)"/>
    <property type="match status" value="1"/>
</dbReference>
<feature type="region of interest" description="Disordered" evidence="8">
    <location>
        <begin position="144"/>
        <end position="163"/>
    </location>
</feature>
<comment type="subcellular location">
    <subcellularLocation>
        <location evidence="1">Nucleus</location>
    </subcellularLocation>
</comment>
<dbReference type="InterPro" id="IPR051059">
    <property type="entry name" value="VerF-like"/>
</dbReference>
<dbReference type="OrthoDB" id="3945418at2759"/>
<dbReference type="STRING" id="215243.A0A0D2B3U2"/>
<dbReference type="RefSeq" id="XP_016267112.1">
    <property type="nucleotide sequence ID" value="XM_016403215.1"/>
</dbReference>
<dbReference type="AlphaFoldDB" id="A0A0D2B3U2"/>
<dbReference type="FunFam" id="3.30.160.60:FF:000303">
    <property type="entry name" value="Zinc finger protein 41"/>
    <property type="match status" value="1"/>
</dbReference>
<keyword evidence="6" id="KW-0539">Nucleus</keyword>
<name>A0A0D2B3U2_9EURO</name>
<dbReference type="GO" id="GO:0000981">
    <property type="term" value="F:DNA-binding transcription factor activity, RNA polymerase II-specific"/>
    <property type="evidence" value="ECO:0007669"/>
    <property type="project" value="InterPro"/>
</dbReference>
<evidence type="ECO:0000256" key="5">
    <source>
        <dbReference type="ARBA" id="ARBA00022833"/>
    </source>
</evidence>
<dbReference type="VEuPathDB" id="FungiDB:PV06_02517"/>
<dbReference type="SMART" id="SM00355">
    <property type="entry name" value="ZnF_C2H2"/>
    <property type="match status" value="1"/>
</dbReference>
<dbReference type="GeneID" id="27354591"/>
<keyword evidence="11" id="KW-1185">Reference proteome</keyword>
<evidence type="ECO:0000313" key="10">
    <source>
        <dbReference type="EMBL" id="KIW46896.1"/>
    </source>
</evidence>
<proteinExistence type="predicted"/>
<dbReference type="InterPro" id="IPR013087">
    <property type="entry name" value="Znf_C2H2_type"/>
</dbReference>
<dbReference type="GO" id="GO:0008270">
    <property type="term" value="F:zinc ion binding"/>
    <property type="evidence" value="ECO:0007669"/>
    <property type="project" value="UniProtKB-KW"/>
</dbReference>
<evidence type="ECO:0000256" key="2">
    <source>
        <dbReference type="ARBA" id="ARBA00022723"/>
    </source>
</evidence>
<protein>
    <recommendedName>
        <fullName evidence="9">C2H2-type domain-containing protein</fullName>
    </recommendedName>
</protein>
<evidence type="ECO:0000256" key="6">
    <source>
        <dbReference type="ARBA" id="ARBA00023242"/>
    </source>
</evidence>
<organism evidence="10 11">
    <name type="scientific">Exophiala oligosperma</name>
    <dbReference type="NCBI Taxonomy" id="215243"/>
    <lineage>
        <taxon>Eukaryota</taxon>
        <taxon>Fungi</taxon>
        <taxon>Dikarya</taxon>
        <taxon>Ascomycota</taxon>
        <taxon>Pezizomycotina</taxon>
        <taxon>Eurotiomycetes</taxon>
        <taxon>Chaetothyriomycetidae</taxon>
        <taxon>Chaetothyriales</taxon>
        <taxon>Herpotrichiellaceae</taxon>
        <taxon>Exophiala</taxon>
    </lineage>
</organism>
<dbReference type="InterPro" id="IPR007219">
    <property type="entry name" value="XnlR_reg_dom"/>
</dbReference>
<keyword evidence="4 7" id="KW-0863">Zinc-finger</keyword>
<dbReference type="EMBL" id="KN847333">
    <property type="protein sequence ID" value="KIW46896.1"/>
    <property type="molecule type" value="Genomic_DNA"/>
</dbReference>
<feature type="domain" description="C2H2-type" evidence="9">
    <location>
        <begin position="28"/>
        <end position="55"/>
    </location>
</feature>
<dbReference type="Gene3D" id="3.30.160.60">
    <property type="entry name" value="Classic Zinc Finger"/>
    <property type="match status" value="1"/>
</dbReference>
<evidence type="ECO:0000256" key="8">
    <source>
        <dbReference type="SAM" id="MobiDB-lite"/>
    </source>
</evidence>
<dbReference type="Pfam" id="PF00096">
    <property type="entry name" value="zf-C2H2"/>
    <property type="match status" value="1"/>
</dbReference>
<keyword evidence="2" id="KW-0479">Metal-binding</keyword>
<dbReference type="PROSITE" id="PS00028">
    <property type="entry name" value="ZINC_FINGER_C2H2_1"/>
    <property type="match status" value="1"/>
</dbReference>
<sequence length="689" mass="77605">MGDWCFFQRHERSRTEFQAQYNTGTRPFVCETCSRGFTRNDSLTRHMRRHERPAQGYNTDSERRLDLTLEAANADASSLPPSTDELAPSISTYTPMADIHNESLLDPAETMSLNWPDSADLLTSILAADFTNLPALEALPSQAVAPTESEHTPLSPWLTADGDKQHRGTRAVKNLTEMITSLSADVTSEAQTTGFTTVFLDGCLHMFFKQFLPSFPVVHAATFVFKDWTHPLLLNAIALGSLFMGKRDYLLKGEILWRLAHTAVATSWHTLIKHRSPYDTCSGIQLVLTALLGQIYAMLSENITLRTTAQVFHSLGFFWARWSGMYELEDQEEIMPFDFLDSHDVLERKWRVWAARETQLRALLGHYVLDGQISTYSGGPTCQRHTSHSLPMPAEADIFEATDAETWRDKMIARCPRRQEFSQLFSSAMSENVHVRHLGSSLAFLTASVTLEGFKSLMAESPVSGMNVIGVPSRLDISRGLARFYLFADQSLSMSEMNKRVILLRWHTIGLDSAIDFNWFCRKLCQQYNVEQRVVGGRKKPMLDFESWFRGPKARMGLLHAMSIREIIQEIPASHAHTINAPMAVFSAGILYCGFLLAGISTILRPDQCNWDSVLLLNIDTVSESIEHDSDTQVRQYLTGTLSGGQRQENLLYEVNVFLTFLESLGRVWGVSTHMHKVLEQLLSTCGLG</sequence>
<dbReference type="InterPro" id="IPR036236">
    <property type="entry name" value="Znf_C2H2_sf"/>
</dbReference>
<evidence type="ECO:0000256" key="1">
    <source>
        <dbReference type="ARBA" id="ARBA00004123"/>
    </source>
</evidence>
<dbReference type="HOGENOM" id="CLU_024140_0_0_1"/>
<evidence type="ECO:0000256" key="4">
    <source>
        <dbReference type="ARBA" id="ARBA00022771"/>
    </source>
</evidence>
<dbReference type="Pfam" id="PF04082">
    <property type="entry name" value="Fungal_trans"/>
    <property type="match status" value="1"/>
</dbReference>
<dbReference type="PROSITE" id="PS50157">
    <property type="entry name" value="ZINC_FINGER_C2H2_2"/>
    <property type="match status" value="1"/>
</dbReference>
<keyword evidence="5" id="KW-0862">Zinc</keyword>
<dbReference type="GO" id="GO:0005634">
    <property type="term" value="C:nucleus"/>
    <property type="evidence" value="ECO:0007669"/>
    <property type="project" value="UniProtKB-SubCell"/>
</dbReference>